<evidence type="ECO:0000313" key="2">
    <source>
        <dbReference type="Proteomes" id="UP001054837"/>
    </source>
</evidence>
<name>A0AAV4RZG8_9ARAC</name>
<keyword evidence="2" id="KW-1185">Reference proteome</keyword>
<sequence>MRFDVIITLRNRSCPEFSPYFPLVVDRTIVRWYTWVGYDFTNVQTNVVVYSNKRGCERLFDYINRKFRIHCFVKVEASIDINRILELAVGLLCESFLGLYLKLS</sequence>
<dbReference type="AlphaFoldDB" id="A0AAV4RZG8"/>
<comment type="caution">
    <text evidence="1">The sequence shown here is derived from an EMBL/GenBank/DDBJ whole genome shotgun (WGS) entry which is preliminary data.</text>
</comment>
<accession>A0AAV4RZG8</accession>
<organism evidence="1 2">
    <name type="scientific">Caerostris darwini</name>
    <dbReference type="NCBI Taxonomy" id="1538125"/>
    <lineage>
        <taxon>Eukaryota</taxon>
        <taxon>Metazoa</taxon>
        <taxon>Ecdysozoa</taxon>
        <taxon>Arthropoda</taxon>
        <taxon>Chelicerata</taxon>
        <taxon>Arachnida</taxon>
        <taxon>Araneae</taxon>
        <taxon>Araneomorphae</taxon>
        <taxon>Entelegynae</taxon>
        <taxon>Araneoidea</taxon>
        <taxon>Araneidae</taxon>
        <taxon>Caerostris</taxon>
    </lineage>
</organism>
<reference evidence="1 2" key="1">
    <citation type="submission" date="2021-06" db="EMBL/GenBank/DDBJ databases">
        <title>Caerostris darwini draft genome.</title>
        <authorList>
            <person name="Kono N."/>
            <person name="Arakawa K."/>
        </authorList>
    </citation>
    <scope>NUCLEOTIDE SEQUENCE [LARGE SCALE GENOMIC DNA]</scope>
</reference>
<dbReference type="EMBL" id="BPLQ01007027">
    <property type="protein sequence ID" value="GIY27135.1"/>
    <property type="molecule type" value="Genomic_DNA"/>
</dbReference>
<gene>
    <name evidence="1" type="ORF">CDAR_195761</name>
</gene>
<protein>
    <recommendedName>
        <fullName evidence="3">LAGLIDADG homing endonuclease</fullName>
    </recommendedName>
</protein>
<dbReference type="Proteomes" id="UP001054837">
    <property type="component" value="Unassembled WGS sequence"/>
</dbReference>
<evidence type="ECO:0008006" key="3">
    <source>
        <dbReference type="Google" id="ProtNLM"/>
    </source>
</evidence>
<evidence type="ECO:0000313" key="1">
    <source>
        <dbReference type="EMBL" id="GIY27135.1"/>
    </source>
</evidence>
<proteinExistence type="predicted"/>